<comment type="similarity">
    <text evidence="1">Belongs to the aspartyl/asparaginyl beta-hydroxylase family.</text>
</comment>
<name>A0A7S0IDP5_MICPS</name>
<sequence>MSVMMSASMSGARLAPVPHRRRAPVPAGTNAPRGVRTVRVRAAATETEVPLGRQIEDALLSAFPPDTVDRVRDSLRFTLADGVHRANHEGKGVQEASSYIAGLTATPYWDVHGGSFPWMVELERNFEIIRDELKAGLANPDLERLGNGVWVAAVRDDAEGYGPDWRTLVLQDRGEWEPTNCALFPKTAALVQAANTPSVEVFFAKQAPKTGIKPHTDFTNFIMTSHLGLDVPPAPQSWMKVGEETQYWENGKGMCADTSFIHSTYNESETQDRYVLIIRFWHPELTDHERNGVQFLFDAFDDLSPEGLAAAATKARARAATYDGSRTGADVANDFKASVRAKVNAGTGLGADLTLGDAPAATPAPVAKAVAAPKASKAAEGVAAMIAESKAASNDAGGGKKTKKNKRNKRKGAGGGEGLGLLAKGMK</sequence>
<keyword evidence="3" id="KW-0560">Oxidoreductase</keyword>
<evidence type="ECO:0000256" key="4">
    <source>
        <dbReference type="SAM" id="MobiDB-lite"/>
    </source>
</evidence>
<evidence type="ECO:0000259" key="5">
    <source>
        <dbReference type="Pfam" id="PF05118"/>
    </source>
</evidence>
<dbReference type="SUPFAM" id="SSF51197">
    <property type="entry name" value="Clavaminate synthase-like"/>
    <property type="match status" value="1"/>
</dbReference>
<feature type="region of interest" description="Disordered" evidence="4">
    <location>
        <begin position="390"/>
        <end position="427"/>
    </location>
</feature>
<dbReference type="Pfam" id="PF05118">
    <property type="entry name" value="Asp_Arg_Hydrox"/>
    <property type="match status" value="1"/>
</dbReference>
<dbReference type="InterPro" id="IPR051821">
    <property type="entry name" value="Asp/Asn_beta-hydroxylase"/>
</dbReference>
<gene>
    <name evidence="6" type="ORF">MCOM1403_LOCUS6112</name>
</gene>
<feature type="region of interest" description="Disordered" evidence="4">
    <location>
        <begin position="1"/>
        <end position="32"/>
    </location>
</feature>
<evidence type="ECO:0000256" key="2">
    <source>
        <dbReference type="ARBA" id="ARBA00022964"/>
    </source>
</evidence>
<protein>
    <recommendedName>
        <fullName evidence="5">Aspartyl/asparaginy/proline hydroxylase domain-containing protein</fullName>
    </recommendedName>
</protein>
<feature type="compositionally biased region" description="Basic residues" evidence="4">
    <location>
        <begin position="400"/>
        <end position="412"/>
    </location>
</feature>
<dbReference type="InterPro" id="IPR027443">
    <property type="entry name" value="IPNS-like_sf"/>
</dbReference>
<dbReference type="EMBL" id="HBEQ01007685">
    <property type="protein sequence ID" value="CAD8518686.1"/>
    <property type="molecule type" value="Transcribed_RNA"/>
</dbReference>
<dbReference type="PANTHER" id="PTHR46332">
    <property type="entry name" value="ASPARTATE BETA-HYDROXYLASE DOMAIN-CONTAINING PROTEIN 2"/>
    <property type="match status" value="1"/>
</dbReference>
<proteinExistence type="inferred from homology"/>
<feature type="domain" description="Aspartyl/asparaginy/proline hydroxylase" evidence="5">
    <location>
        <begin position="123"/>
        <end position="283"/>
    </location>
</feature>
<organism evidence="6">
    <name type="scientific">Micromonas pusilla</name>
    <name type="common">Picoplanktonic green alga</name>
    <name type="synonym">Chromulina pusilla</name>
    <dbReference type="NCBI Taxonomy" id="38833"/>
    <lineage>
        <taxon>Eukaryota</taxon>
        <taxon>Viridiplantae</taxon>
        <taxon>Chlorophyta</taxon>
        <taxon>Mamiellophyceae</taxon>
        <taxon>Mamiellales</taxon>
        <taxon>Mamiellaceae</taxon>
        <taxon>Micromonas</taxon>
    </lineage>
</organism>
<evidence type="ECO:0000256" key="3">
    <source>
        <dbReference type="ARBA" id="ARBA00023002"/>
    </source>
</evidence>
<dbReference type="GO" id="GO:0051213">
    <property type="term" value="F:dioxygenase activity"/>
    <property type="evidence" value="ECO:0007669"/>
    <property type="project" value="UniProtKB-KW"/>
</dbReference>
<dbReference type="GO" id="GO:0016020">
    <property type="term" value="C:membrane"/>
    <property type="evidence" value="ECO:0007669"/>
    <property type="project" value="TreeGrafter"/>
</dbReference>
<dbReference type="Gene3D" id="2.60.120.330">
    <property type="entry name" value="B-lactam Antibiotic, Isopenicillin N Synthase, Chain"/>
    <property type="match status" value="1"/>
</dbReference>
<dbReference type="AlphaFoldDB" id="A0A7S0IDP5"/>
<keyword evidence="2" id="KW-0223">Dioxygenase</keyword>
<dbReference type="PANTHER" id="PTHR46332:SF5">
    <property type="entry name" value="ASPARTATE BETA-HYDROXYLASE DOMAIN CONTAINING 2"/>
    <property type="match status" value="1"/>
</dbReference>
<feature type="compositionally biased region" description="Low complexity" evidence="4">
    <location>
        <begin position="1"/>
        <end position="17"/>
    </location>
</feature>
<evidence type="ECO:0000256" key="1">
    <source>
        <dbReference type="ARBA" id="ARBA00007730"/>
    </source>
</evidence>
<accession>A0A7S0IDP5</accession>
<reference evidence="6" key="1">
    <citation type="submission" date="2021-01" db="EMBL/GenBank/DDBJ databases">
        <authorList>
            <person name="Corre E."/>
            <person name="Pelletier E."/>
            <person name="Niang G."/>
            <person name="Scheremetjew M."/>
            <person name="Finn R."/>
            <person name="Kale V."/>
            <person name="Holt S."/>
            <person name="Cochrane G."/>
            <person name="Meng A."/>
            <person name="Brown T."/>
            <person name="Cohen L."/>
        </authorList>
    </citation>
    <scope>NUCLEOTIDE SEQUENCE</scope>
    <source>
        <strain evidence="6">CCMP1723</strain>
    </source>
</reference>
<evidence type="ECO:0000313" key="6">
    <source>
        <dbReference type="EMBL" id="CAD8518686.1"/>
    </source>
</evidence>
<dbReference type="InterPro" id="IPR007803">
    <property type="entry name" value="Asp/Arg/Pro-Hydrxlase"/>
</dbReference>